<name>A0A9N7MUV9_STRHE</name>
<keyword evidence="4" id="KW-1185">Reference proteome</keyword>
<proteinExistence type="predicted"/>
<reference evidence="3" key="1">
    <citation type="submission" date="2019-12" db="EMBL/GenBank/DDBJ databases">
        <authorList>
            <person name="Scholes J."/>
        </authorList>
    </citation>
    <scope>NUCLEOTIDE SEQUENCE</scope>
</reference>
<feature type="region of interest" description="Disordered" evidence="1">
    <location>
        <begin position="223"/>
        <end position="243"/>
    </location>
</feature>
<evidence type="ECO:0000256" key="1">
    <source>
        <dbReference type="SAM" id="MobiDB-lite"/>
    </source>
</evidence>
<dbReference type="OrthoDB" id="1225588at2759"/>
<dbReference type="PANTHER" id="PTHR45125:SF3">
    <property type="entry name" value="NO-APICAL-MERISTEM-ASSOCIATED CARBOXY-TERMINAL DOMAIN PROTEIN"/>
    <property type="match status" value="1"/>
</dbReference>
<dbReference type="Proteomes" id="UP001153555">
    <property type="component" value="Unassembled WGS sequence"/>
</dbReference>
<feature type="compositionally biased region" description="Polar residues" evidence="1">
    <location>
        <begin position="112"/>
        <end position="128"/>
    </location>
</feature>
<dbReference type="AlphaFoldDB" id="A0A9N7MUV9"/>
<evidence type="ECO:0000313" key="3">
    <source>
        <dbReference type="EMBL" id="CAA0819600.1"/>
    </source>
</evidence>
<organism evidence="3 4">
    <name type="scientific">Striga hermonthica</name>
    <name type="common">Purple witchweed</name>
    <name type="synonym">Buchnera hermonthica</name>
    <dbReference type="NCBI Taxonomy" id="68872"/>
    <lineage>
        <taxon>Eukaryota</taxon>
        <taxon>Viridiplantae</taxon>
        <taxon>Streptophyta</taxon>
        <taxon>Embryophyta</taxon>
        <taxon>Tracheophyta</taxon>
        <taxon>Spermatophyta</taxon>
        <taxon>Magnoliopsida</taxon>
        <taxon>eudicotyledons</taxon>
        <taxon>Gunneridae</taxon>
        <taxon>Pentapetalae</taxon>
        <taxon>asterids</taxon>
        <taxon>lamiids</taxon>
        <taxon>Lamiales</taxon>
        <taxon>Orobanchaceae</taxon>
        <taxon>Buchnereae</taxon>
        <taxon>Striga</taxon>
    </lineage>
</organism>
<dbReference type="EMBL" id="CACSLK010019251">
    <property type="protein sequence ID" value="CAA0819600.1"/>
    <property type="molecule type" value="Genomic_DNA"/>
</dbReference>
<feature type="domain" description="No apical meristem-associated C-terminal" evidence="2">
    <location>
        <begin position="56"/>
        <end position="216"/>
    </location>
</feature>
<feature type="compositionally biased region" description="Polar residues" evidence="1">
    <location>
        <begin position="229"/>
        <end position="238"/>
    </location>
</feature>
<gene>
    <name evidence="3" type="ORF">SHERM_17975</name>
</gene>
<dbReference type="Pfam" id="PF14303">
    <property type="entry name" value="NAM-associated"/>
    <property type="match status" value="1"/>
</dbReference>
<accession>A0A9N7MUV9</accession>
<evidence type="ECO:0000313" key="4">
    <source>
        <dbReference type="Proteomes" id="UP001153555"/>
    </source>
</evidence>
<dbReference type="PANTHER" id="PTHR45125">
    <property type="entry name" value="F21J9.4-RELATED"/>
    <property type="match status" value="1"/>
</dbReference>
<sequence>MRSLDSRYRLMETHCRRFNGCLKQIEYRNPSGTQIQDRIEQAERLFEQDLKYKDGFKFHHVFRLFKEFGKFDDNVSQLRSRRRDFDTLNDSSESDVPYDGQPTPESPGLSPFSPQQSDDGVGGTSSQRPIGAKKAKLKKKNEDQFCQYFQTLNAKSDTIVDLLQKADERQNFQLQLQKQQIDLQKKRDEDRILMIDLNSLTNPMIRRHWEQKQMQILQEREIEQQQSQATQPSSNTGQFGFLDDIGHDGGNLNDYYGDN</sequence>
<dbReference type="InterPro" id="IPR029466">
    <property type="entry name" value="NAM-associated_C"/>
</dbReference>
<comment type="caution">
    <text evidence="3">The sequence shown here is derived from an EMBL/GenBank/DDBJ whole genome shotgun (WGS) entry which is preliminary data.</text>
</comment>
<protein>
    <recommendedName>
        <fullName evidence="2">No apical meristem-associated C-terminal domain-containing protein</fullName>
    </recommendedName>
</protein>
<feature type="region of interest" description="Disordered" evidence="1">
    <location>
        <begin position="84"/>
        <end position="136"/>
    </location>
</feature>
<evidence type="ECO:0000259" key="2">
    <source>
        <dbReference type="Pfam" id="PF14303"/>
    </source>
</evidence>